<feature type="transmembrane region" description="Helical" evidence="10">
    <location>
        <begin position="87"/>
        <end position="110"/>
    </location>
</feature>
<evidence type="ECO:0000313" key="13">
    <source>
        <dbReference type="Proteomes" id="UP000287857"/>
    </source>
</evidence>
<dbReference type="Proteomes" id="UP000287857">
    <property type="component" value="Unassembled WGS sequence"/>
</dbReference>
<feature type="transmembrane region" description="Helical" evidence="10">
    <location>
        <begin position="227"/>
        <end position="254"/>
    </location>
</feature>
<proteinExistence type="predicted"/>
<keyword evidence="2" id="KW-0813">Transport</keyword>
<evidence type="ECO:0000256" key="8">
    <source>
        <dbReference type="ARBA" id="ARBA00023136"/>
    </source>
</evidence>
<evidence type="ECO:0000256" key="2">
    <source>
        <dbReference type="ARBA" id="ARBA00022448"/>
    </source>
</evidence>
<dbReference type="AlphaFoldDB" id="A0A429ZZC1"/>
<feature type="transmembrane region" description="Helical" evidence="10">
    <location>
        <begin position="391"/>
        <end position="412"/>
    </location>
</feature>
<dbReference type="GO" id="GO:0051453">
    <property type="term" value="P:regulation of intracellular pH"/>
    <property type="evidence" value="ECO:0007669"/>
    <property type="project" value="TreeGrafter"/>
</dbReference>
<keyword evidence="6" id="KW-0915">Sodium</keyword>
<dbReference type="Gene3D" id="6.10.140.1330">
    <property type="match status" value="1"/>
</dbReference>
<feature type="transmembrane region" description="Helical" evidence="10">
    <location>
        <begin position="155"/>
        <end position="174"/>
    </location>
</feature>
<keyword evidence="7" id="KW-0406">Ion transport</keyword>
<comment type="caution">
    <text evidence="12">The sequence shown here is derived from an EMBL/GenBank/DDBJ whole genome shotgun (WGS) entry which is preliminary data.</text>
</comment>
<reference evidence="12 13" key="1">
    <citation type="submission" date="2017-05" db="EMBL/GenBank/DDBJ databases">
        <title>Vagococcus spp. assemblies.</title>
        <authorList>
            <person name="Gulvik C.A."/>
        </authorList>
    </citation>
    <scope>NUCLEOTIDE SEQUENCE [LARGE SCALE GENOMIC DNA]</scope>
    <source>
        <strain evidence="12 13">SS1995</strain>
    </source>
</reference>
<feature type="domain" description="Cation/H+ exchanger transmembrane" evidence="11">
    <location>
        <begin position="17"/>
        <end position="416"/>
    </location>
</feature>
<dbReference type="InterPro" id="IPR006153">
    <property type="entry name" value="Cation/H_exchanger_TM"/>
</dbReference>
<keyword evidence="3" id="KW-1003">Cell membrane</keyword>
<comment type="subcellular location">
    <subcellularLocation>
        <location evidence="1">Cell membrane</location>
        <topology evidence="1">Multi-pass membrane protein</topology>
    </subcellularLocation>
</comment>
<feature type="transmembrane region" description="Helical" evidence="10">
    <location>
        <begin position="186"/>
        <end position="207"/>
    </location>
</feature>
<accession>A0A429ZZC1</accession>
<evidence type="ECO:0000256" key="7">
    <source>
        <dbReference type="ARBA" id="ARBA00023065"/>
    </source>
</evidence>
<keyword evidence="8 10" id="KW-0472">Membrane</keyword>
<evidence type="ECO:0000256" key="3">
    <source>
        <dbReference type="ARBA" id="ARBA00022475"/>
    </source>
</evidence>
<dbReference type="GO" id="GO:0015386">
    <property type="term" value="F:potassium:proton antiporter activity"/>
    <property type="evidence" value="ECO:0007669"/>
    <property type="project" value="TreeGrafter"/>
</dbReference>
<keyword evidence="9" id="KW-0739">Sodium transport</keyword>
<dbReference type="GO" id="GO:0005886">
    <property type="term" value="C:plasma membrane"/>
    <property type="evidence" value="ECO:0007669"/>
    <property type="project" value="UniProtKB-SubCell"/>
</dbReference>
<keyword evidence="13" id="KW-1185">Reference proteome</keyword>
<keyword evidence="5 10" id="KW-1133">Transmembrane helix</keyword>
<dbReference type="InterPro" id="IPR018422">
    <property type="entry name" value="Cation/H_exchanger_CPA1"/>
</dbReference>
<dbReference type="OrthoDB" id="9809206at2"/>
<feature type="transmembrane region" description="Helical" evidence="10">
    <location>
        <begin position="275"/>
        <end position="294"/>
    </location>
</feature>
<dbReference type="GO" id="GO:0015385">
    <property type="term" value="F:sodium:proton antiporter activity"/>
    <property type="evidence" value="ECO:0007669"/>
    <property type="project" value="InterPro"/>
</dbReference>
<organism evidence="12 13">
    <name type="scientific">Vagococcus vulneris</name>
    <dbReference type="NCBI Taxonomy" id="1977869"/>
    <lineage>
        <taxon>Bacteria</taxon>
        <taxon>Bacillati</taxon>
        <taxon>Bacillota</taxon>
        <taxon>Bacilli</taxon>
        <taxon>Lactobacillales</taxon>
        <taxon>Enterococcaceae</taxon>
        <taxon>Vagococcus</taxon>
    </lineage>
</organism>
<feature type="transmembrane region" description="Helical" evidence="10">
    <location>
        <begin position="6"/>
        <end position="24"/>
    </location>
</feature>
<gene>
    <name evidence="12" type="ORF">CBF37_05070</name>
</gene>
<evidence type="ECO:0000259" key="11">
    <source>
        <dbReference type="Pfam" id="PF00999"/>
    </source>
</evidence>
<keyword evidence="4 10" id="KW-0812">Transmembrane</keyword>
<evidence type="ECO:0000256" key="9">
    <source>
        <dbReference type="ARBA" id="ARBA00023201"/>
    </source>
</evidence>
<dbReference type="PANTHER" id="PTHR10110">
    <property type="entry name" value="SODIUM/HYDROGEN EXCHANGER"/>
    <property type="match status" value="1"/>
</dbReference>
<evidence type="ECO:0000256" key="4">
    <source>
        <dbReference type="ARBA" id="ARBA00022692"/>
    </source>
</evidence>
<feature type="transmembrane region" description="Helical" evidence="10">
    <location>
        <begin position="357"/>
        <end position="379"/>
    </location>
</feature>
<evidence type="ECO:0000256" key="5">
    <source>
        <dbReference type="ARBA" id="ARBA00022989"/>
    </source>
</evidence>
<evidence type="ECO:0000313" key="12">
    <source>
        <dbReference type="EMBL" id="RST99343.1"/>
    </source>
</evidence>
<name>A0A429ZZC1_9ENTE</name>
<dbReference type="GO" id="GO:0098719">
    <property type="term" value="P:sodium ion import across plasma membrane"/>
    <property type="evidence" value="ECO:0007669"/>
    <property type="project" value="TreeGrafter"/>
</dbReference>
<feature type="transmembrane region" description="Helical" evidence="10">
    <location>
        <begin position="314"/>
        <end position="336"/>
    </location>
</feature>
<feature type="transmembrane region" description="Helical" evidence="10">
    <location>
        <begin position="31"/>
        <end position="52"/>
    </location>
</feature>
<sequence>MEVFMALLESIILLIILVVVSNIISHYLVVIPTAIIQIALGIVAAIFLDVNIHLETDWFMLLFIAPLLYSDAKHFPKKDLWELRAPIFANAIWLVLLTTLLGGVLIHLLIPPVSLSLAFALAAVLSPTDPVAVQGIAEQVKLPKRLLNLVNGESLINDASGLIVFKYALAAFLTGQFSLRTATTDFLYLCIAAVIVGIVGSKIMYVIEGTLLRQGIQDTILHTSLQILTPFIIFIAAESVHASGVIAVVVSGVMSIQQEPLYRSQLSEIQLVTSNLWDIIIYLLNGVIFLILGSTLPKAMHSAIINPAVNNYNLILYVIIIWLILLLIRTFWSYGYMWYNYIKVRKHDLSKPKFKTALLTGLTGVRGAITMVMVLSIPFYLPNGDLFKERYLIIFLAGGVIVTSLLGAMITLPIMTKGKKRLILAHVDNNSTDDNTVQSVLDVAENQLENLTEIEAKTLMTKRAIKVLESERNDDNHFVVTELLDDLDKQLKYLYLTNEKTSNDYYHDIEVNYLKIAVNAEFQAVLELDKMNAVSNQLIKNYLKMLTYKKKSHSTNIRIVFKQAVYRTKRITKRIIFHNILKQKFSEKDRKQEIFLLEKTSAERAVAALQDECDNIPLSDENYQLKMSIINQISLEYQYKIERINYVQSDNHSDYQLLHREFYLKTLDAERAVIQKLLEKGRISTVLASQLRQTVNYNETTFLQGNLED</sequence>
<evidence type="ECO:0000256" key="6">
    <source>
        <dbReference type="ARBA" id="ARBA00023053"/>
    </source>
</evidence>
<feature type="transmembrane region" description="Helical" evidence="10">
    <location>
        <begin position="58"/>
        <end position="75"/>
    </location>
</feature>
<dbReference type="Pfam" id="PF00999">
    <property type="entry name" value="Na_H_Exchanger"/>
    <property type="match status" value="1"/>
</dbReference>
<protein>
    <recommendedName>
        <fullName evidence="11">Cation/H+ exchanger transmembrane domain-containing protein</fullName>
    </recommendedName>
</protein>
<evidence type="ECO:0000256" key="10">
    <source>
        <dbReference type="SAM" id="Phobius"/>
    </source>
</evidence>
<evidence type="ECO:0000256" key="1">
    <source>
        <dbReference type="ARBA" id="ARBA00004651"/>
    </source>
</evidence>
<dbReference type="PANTHER" id="PTHR10110:SF86">
    <property type="entry name" value="SODIUM_HYDROGEN EXCHANGER 7"/>
    <property type="match status" value="1"/>
</dbReference>
<dbReference type="EMBL" id="NGJS01000005">
    <property type="protein sequence ID" value="RST99343.1"/>
    <property type="molecule type" value="Genomic_DNA"/>
</dbReference>